<protein>
    <recommendedName>
        <fullName evidence="5">MYND-type domain-containing protein</fullName>
    </recommendedName>
</protein>
<evidence type="ECO:0000256" key="1">
    <source>
        <dbReference type="ARBA" id="ARBA00022723"/>
    </source>
</evidence>
<keyword evidence="2 4" id="KW-0863">Zinc-finger</keyword>
<dbReference type="PROSITE" id="PS50865">
    <property type="entry name" value="ZF_MYND_2"/>
    <property type="match status" value="1"/>
</dbReference>
<gene>
    <name evidence="6" type="ORF">GFSPODELE1_LOCUS3163</name>
</gene>
<evidence type="ECO:0000313" key="6">
    <source>
        <dbReference type="EMBL" id="CAL1700465.1"/>
    </source>
</evidence>
<name>A0ABP1CXU8_9APHY</name>
<feature type="domain" description="MYND-type" evidence="5">
    <location>
        <begin position="460"/>
        <end position="498"/>
    </location>
</feature>
<evidence type="ECO:0000256" key="2">
    <source>
        <dbReference type="ARBA" id="ARBA00022771"/>
    </source>
</evidence>
<accession>A0ABP1CXU8</accession>
<dbReference type="Proteomes" id="UP001497453">
    <property type="component" value="Chromosome 2"/>
</dbReference>
<evidence type="ECO:0000256" key="3">
    <source>
        <dbReference type="ARBA" id="ARBA00022833"/>
    </source>
</evidence>
<reference evidence="7" key="1">
    <citation type="submission" date="2024-04" db="EMBL/GenBank/DDBJ databases">
        <authorList>
            <person name="Shaw F."/>
            <person name="Minotto A."/>
        </authorList>
    </citation>
    <scope>NUCLEOTIDE SEQUENCE [LARGE SCALE GENOMIC DNA]</scope>
</reference>
<keyword evidence="3" id="KW-0862">Zinc</keyword>
<dbReference type="InterPro" id="IPR002893">
    <property type="entry name" value="Znf_MYND"/>
</dbReference>
<evidence type="ECO:0000259" key="5">
    <source>
        <dbReference type="PROSITE" id="PS50865"/>
    </source>
</evidence>
<sequence length="502" mass="56105">MAGVPSVDKITELLKTSPTTVARVLRVSQLRQDSRHTSLMSNFHAAVGRVPVHGEDAICSSELPVYLFDLAVAEVNNRATADGNMAYIICLLDTLGSCIARLISYSAHHPTNEPLNYIITNRDKLWRALYAKRAYVLAEDWNEPQYIYTDEGPRACVTTQSMAYCICSVTVSLFDLVRLCSHGVTTVRNHWSAVVLLHAFSRTLGTDATDSLPYVASLCTESGTRVIQEAFETAGLLDSFFHTIWSLLKTQIGISLLHLIRIISAVVTCLPTAASEFMVCPIEGDATIIMEYLALACQRQLCHHTVKSTLEQTETIVLSALVPMSVIIATRGASSWRKKSGAIESIRKLELLPLYAFAMANVKNSSEVKLLGRSSRIVLAYLDLLRSSSTTPETYKELIETIGKIWFEPFRKSSLFGVDSEAMRAWMMLGTAAGLQEGMEARRYLPGFSSHYRCCQWRDCLCSHKRPPHMHVCKGCWRVLYCCKLCQKSDWIDHRRRCKVSG</sequence>
<evidence type="ECO:0000256" key="4">
    <source>
        <dbReference type="PROSITE-ProRule" id="PRU00134"/>
    </source>
</evidence>
<dbReference type="EMBL" id="OZ037945">
    <property type="protein sequence ID" value="CAL1700465.1"/>
    <property type="molecule type" value="Genomic_DNA"/>
</dbReference>
<keyword evidence="1" id="KW-0479">Metal-binding</keyword>
<dbReference type="SUPFAM" id="SSF144232">
    <property type="entry name" value="HIT/MYND zinc finger-like"/>
    <property type="match status" value="1"/>
</dbReference>
<keyword evidence="7" id="KW-1185">Reference proteome</keyword>
<proteinExistence type="predicted"/>
<evidence type="ECO:0000313" key="7">
    <source>
        <dbReference type="Proteomes" id="UP001497453"/>
    </source>
</evidence>
<organism evidence="6 7">
    <name type="scientific">Somion occarium</name>
    <dbReference type="NCBI Taxonomy" id="3059160"/>
    <lineage>
        <taxon>Eukaryota</taxon>
        <taxon>Fungi</taxon>
        <taxon>Dikarya</taxon>
        <taxon>Basidiomycota</taxon>
        <taxon>Agaricomycotina</taxon>
        <taxon>Agaricomycetes</taxon>
        <taxon>Polyporales</taxon>
        <taxon>Cerrenaceae</taxon>
        <taxon>Somion</taxon>
    </lineage>
</organism>